<dbReference type="InterPro" id="IPR023170">
    <property type="entry name" value="HhH_base_excis_C"/>
</dbReference>
<evidence type="ECO:0000256" key="1">
    <source>
        <dbReference type="ARBA" id="ARBA00000843"/>
    </source>
</evidence>
<dbReference type="Pfam" id="PF00633">
    <property type="entry name" value="HHH"/>
    <property type="match status" value="1"/>
</dbReference>
<comment type="similarity">
    <text evidence="4">Belongs to the Nth/MutY family.</text>
</comment>
<keyword evidence="7" id="KW-0004">4Fe-4S</keyword>
<dbReference type="EC" id="3.2.2.31" evidence="5"/>
<dbReference type="InterPro" id="IPR015797">
    <property type="entry name" value="NUDIX_hydrolase-like_dom_sf"/>
</dbReference>
<accession>A0A1T4WRF2</accession>
<dbReference type="GO" id="GO:0046872">
    <property type="term" value="F:metal ion binding"/>
    <property type="evidence" value="ECO:0007669"/>
    <property type="project" value="UniProtKB-KW"/>
</dbReference>
<keyword evidence="9" id="KW-0227">DNA damage</keyword>
<dbReference type="SMART" id="SM00478">
    <property type="entry name" value="ENDO3c"/>
    <property type="match status" value="1"/>
</dbReference>
<dbReference type="PRINTS" id="PR00502">
    <property type="entry name" value="NUDIXFAMILY"/>
</dbReference>
<dbReference type="Gene3D" id="3.90.79.10">
    <property type="entry name" value="Nucleoside Triphosphate Pyrophosphohydrolase"/>
    <property type="match status" value="1"/>
</dbReference>
<evidence type="ECO:0000256" key="9">
    <source>
        <dbReference type="ARBA" id="ARBA00022763"/>
    </source>
</evidence>
<dbReference type="GO" id="GO:0006298">
    <property type="term" value="P:mismatch repair"/>
    <property type="evidence" value="ECO:0007669"/>
    <property type="project" value="TreeGrafter"/>
</dbReference>
<dbReference type="Pfam" id="PF14815">
    <property type="entry name" value="NUDIX_4"/>
    <property type="match status" value="1"/>
</dbReference>
<dbReference type="PROSITE" id="PS51462">
    <property type="entry name" value="NUDIX"/>
    <property type="match status" value="1"/>
</dbReference>
<dbReference type="Gene3D" id="1.10.1670.10">
    <property type="entry name" value="Helix-hairpin-Helix base-excision DNA repair enzymes (C-terminal)"/>
    <property type="match status" value="1"/>
</dbReference>
<name>A0A1T4WRF2_9BACT</name>
<evidence type="ECO:0000256" key="13">
    <source>
        <dbReference type="ARBA" id="ARBA00023204"/>
    </source>
</evidence>
<dbReference type="Pfam" id="PF00730">
    <property type="entry name" value="HhH-GPD"/>
    <property type="match status" value="1"/>
</dbReference>
<dbReference type="SUPFAM" id="SSF55811">
    <property type="entry name" value="Nudix"/>
    <property type="match status" value="1"/>
</dbReference>
<dbReference type="GO" id="GO:0006284">
    <property type="term" value="P:base-excision repair"/>
    <property type="evidence" value="ECO:0007669"/>
    <property type="project" value="InterPro"/>
</dbReference>
<dbReference type="InterPro" id="IPR011257">
    <property type="entry name" value="DNA_glycosylase"/>
</dbReference>
<dbReference type="AlphaFoldDB" id="A0A1T4WRF2"/>
<evidence type="ECO:0000256" key="8">
    <source>
        <dbReference type="ARBA" id="ARBA00022723"/>
    </source>
</evidence>
<dbReference type="InterPro" id="IPR044298">
    <property type="entry name" value="MIG/MutY"/>
</dbReference>
<dbReference type="SMART" id="SM00525">
    <property type="entry name" value="FES"/>
    <property type="match status" value="1"/>
</dbReference>
<dbReference type="CDD" id="cd00056">
    <property type="entry name" value="ENDO3c"/>
    <property type="match status" value="1"/>
</dbReference>
<evidence type="ECO:0000256" key="4">
    <source>
        <dbReference type="ARBA" id="ARBA00008343"/>
    </source>
</evidence>
<reference evidence="16 17" key="1">
    <citation type="submission" date="2017-02" db="EMBL/GenBank/DDBJ databases">
        <authorList>
            <person name="Peterson S.W."/>
        </authorList>
    </citation>
    <scope>NUCLEOTIDE SEQUENCE [LARGE SCALE GENOMIC DNA]</scope>
    <source>
        <strain evidence="16 17">DSM 16080</strain>
    </source>
</reference>
<keyword evidence="10" id="KW-0378">Hydrolase</keyword>
<keyword evidence="13" id="KW-0234">DNA repair</keyword>
<keyword evidence="11" id="KW-0408">Iron</keyword>
<evidence type="ECO:0000256" key="5">
    <source>
        <dbReference type="ARBA" id="ARBA00012045"/>
    </source>
</evidence>
<evidence type="ECO:0000256" key="6">
    <source>
        <dbReference type="ARBA" id="ARBA00022023"/>
    </source>
</evidence>
<feature type="domain" description="Nudix hydrolase" evidence="15">
    <location>
        <begin position="184"/>
        <end position="316"/>
    </location>
</feature>
<dbReference type="GO" id="GO:0051539">
    <property type="term" value="F:4 iron, 4 sulfur cluster binding"/>
    <property type="evidence" value="ECO:0007669"/>
    <property type="project" value="UniProtKB-KW"/>
</dbReference>
<comment type="cofactor">
    <cofactor evidence="2">
        <name>[4Fe-4S] cluster</name>
        <dbReference type="ChEBI" id="CHEBI:49883"/>
    </cofactor>
</comment>
<keyword evidence="12" id="KW-0411">Iron-sulfur</keyword>
<dbReference type="Gene3D" id="1.10.340.30">
    <property type="entry name" value="Hypothetical protein, domain 2"/>
    <property type="match status" value="1"/>
</dbReference>
<evidence type="ECO:0000256" key="11">
    <source>
        <dbReference type="ARBA" id="ARBA00023004"/>
    </source>
</evidence>
<dbReference type="InterPro" id="IPR003265">
    <property type="entry name" value="HhH-GPD_domain"/>
</dbReference>
<dbReference type="InterPro" id="IPR004036">
    <property type="entry name" value="Endonuclease-III-like_CS2"/>
</dbReference>
<dbReference type="InterPro" id="IPR003651">
    <property type="entry name" value="Endonuclease3_FeS-loop_motif"/>
</dbReference>
<dbReference type="EMBL" id="FUYC01000004">
    <property type="protein sequence ID" value="SKA79933.1"/>
    <property type="molecule type" value="Genomic_DNA"/>
</dbReference>
<evidence type="ECO:0000256" key="14">
    <source>
        <dbReference type="ARBA" id="ARBA00023295"/>
    </source>
</evidence>
<dbReference type="PANTHER" id="PTHR42944">
    <property type="entry name" value="ADENINE DNA GLYCOSYLASE"/>
    <property type="match status" value="1"/>
</dbReference>
<dbReference type="GO" id="GO:0035485">
    <property type="term" value="F:adenine/guanine mispair binding"/>
    <property type="evidence" value="ECO:0007669"/>
    <property type="project" value="TreeGrafter"/>
</dbReference>
<dbReference type="GO" id="GO:0032357">
    <property type="term" value="F:oxidized purine DNA binding"/>
    <property type="evidence" value="ECO:0007669"/>
    <property type="project" value="TreeGrafter"/>
</dbReference>
<evidence type="ECO:0000256" key="7">
    <source>
        <dbReference type="ARBA" id="ARBA00022485"/>
    </source>
</evidence>
<dbReference type="InterPro" id="IPR020476">
    <property type="entry name" value="Nudix_hydrolase"/>
</dbReference>
<evidence type="ECO:0000256" key="10">
    <source>
        <dbReference type="ARBA" id="ARBA00022801"/>
    </source>
</evidence>
<evidence type="ECO:0000256" key="2">
    <source>
        <dbReference type="ARBA" id="ARBA00001966"/>
    </source>
</evidence>
<dbReference type="PROSITE" id="PS01155">
    <property type="entry name" value="ENDONUCLEASE_III_2"/>
    <property type="match status" value="1"/>
</dbReference>
<keyword evidence="14" id="KW-0326">Glycosidase</keyword>
<evidence type="ECO:0000256" key="3">
    <source>
        <dbReference type="ARBA" id="ARBA00002933"/>
    </source>
</evidence>
<evidence type="ECO:0000313" key="17">
    <source>
        <dbReference type="Proteomes" id="UP000190027"/>
    </source>
</evidence>
<comment type="catalytic activity">
    <reaction evidence="1">
        <text>Hydrolyzes free adenine bases from 7,8-dihydro-8-oxoguanine:adenine mismatched double-stranded DNA, leaving an apurinic site.</text>
        <dbReference type="EC" id="3.2.2.31"/>
    </reaction>
</comment>
<gene>
    <name evidence="16" type="ORF">SAMN02745704_01279</name>
</gene>
<dbReference type="STRING" id="1121449.SAMN02745704_01279"/>
<dbReference type="InterPro" id="IPR029119">
    <property type="entry name" value="MutY_C"/>
</dbReference>
<dbReference type="CDD" id="cd03425">
    <property type="entry name" value="NUDIX_MutT_NudA_like"/>
    <property type="match status" value="1"/>
</dbReference>
<dbReference type="GO" id="GO:0034039">
    <property type="term" value="F:8-oxo-7,8-dihydroguanine DNA N-glycosylase activity"/>
    <property type="evidence" value="ECO:0007669"/>
    <property type="project" value="TreeGrafter"/>
</dbReference>
<keyword evidence="8" id="KW-0479">Metal-binding</keyword>
<dbReference type="Proteomes" id="UP000190027">
    <property type="component" value="Unassembled WGS sequence"/>
</dbReference>
<organism evidence="16 17">
    <name type="scientific">Paucidesulfovibrio gracilis DSM 16080</name>
    <dbReference type="NCBI Taxonomy" id="1121449"/>
    <lineage>
        <taxon>Bacteria</taxon>
        <taxon>Pseudomonadati</taxon>
        <taxon>Thermodesulfobacteriota</taxon>
        <taxon>Desulfovibrionia</taxon>
        <taxon>Desulfovibrionales</taxon>
        <taxon>Desulfovibrionaceae</taxon>
        <taxon>Paucidesulfovibrio</taxon>
    </lineage>
</organism>
<protein>
    <recommendedName>
        <fullName evidence="6">Adenine DNA glycosylase</fullName>
        <ecNumber evidence="5">3.2.2.31</ecNumber>
    </recommendedName>
</protein>
<evidence type="ECO:0000256" key="12">
    <source>
        <dbReference type="ARBA" id="ARBA00023014"/>
    </source>
</evidence>
<sequence>MAQQTQMTRVVEYFQRWVERFPDLRALALAREDDVLHAWEGLGYYSRARNMLKAARAMAENGGFPDTYEQVLALPGVGPYTAGAIMSVAYNQPYVAVDANVERVLARVYDLDKPVKQAATHGFIEDRALALIPEGQARCFNQALMELGALVCTPKKPDCTSCPVASLCRAHSLGVERERPVPGKKQAVVKVTVATGALIHQGKVYIQKRRPDDVWPGLWEFPGGGIEEGETPEQAVIREYVEETGLDVLPIHKCGVVQYSYTKFRVTLHCFYLQYADEVRTPATYEAVDGRFVTVNELDDFAFPAGHRKFIQLLREDSVFQRLIGS</sequence>
<keyword evidence="17" id="KW-1185">Reference proteome</keyword>
<proteinExistence type="inferred from homology"/>
<dbReference type="InterPro" id="IPR000086">
    <property type="entry name" value="NUDIX_hydrolase_dom"/>
</dbReference>
<dbReference type="PANTHER" id="PTHR42944:SF1">
    <property type="entry name" value="ADENINE DNA GLYCOSYLASE"/>
    <property type="match status" value="1"/>
</dbReference>
<evidence type="ECO:0000313" key="16">
    <source>
        <dbReference type="EMBL" id="SKA79933.1"/>
    </source>
</evidence>
<comment type="function">
    <text evidence="3">Adenine glycosylase active on G-A mispairs. MutY also corrects error-prone DNA synthesis past GO lesions which are due to the oxidatively damaged form of guanine: 7,8-dihydro-8-oxoguanine (8-oxo-dGTP).</text>
</comment>
<dbReference type="InterPro" id="IPR000445">
    <property type="entry name" value="HhH_motif"/>
</dbReference>
<evidence type="ECO:0000259" key="15">
    <source>
        <dbReference type="PROSITE" id="PS51462"/>
    </source>
</evidence>
<dbReference type="GO" id="GO:0000701">
    <property type="term" value="F:purine-specific mismatch base pair DNA N-glycosylase activity"/>
    <property type="evidence" value="ECO:0007669"/>
    <property type="project" value="UniProtKB-EC"/>
</dbReference>
<dbReference type="SUPFAM" id="SSF48150">
    <property type="entry name" value="DNA-glycosylase"/>
    <property type="match status" value="1"/>
</dbReference>